<name>A0A194WCC3_CYTMA</name>
<dbReference type="OrthoDB" id="417697at2759"/>
<gene>
    <name evidence="1" type="ORF">VM1G_11939</name>
</gene>
<accession>A0A194WCC3</accession>
<organism evidence="1 2">
    <name type="scientific">Cytospora mali</name>
    <name type="common">Apple Valsa canker fungus</name>
    <name type="synonym">Valsa mali</name>
    <dbReference type="NCBI Taxonomy" id="578113"/>
    <lineage>
        <taxon>Eukaryota</taxon>
        <taxon>Fungi</taxon>
        <taxon>Dikarya</taxon>
        <taxon>Ascomycota</taxon>
        <taxon>Pezizomycotina</taxon>
        <taxon>Sordariomycetes</taxon>
        <taxon>Sordariomycetidae</taxon>
        <taxon>Diaporthales</taxon>
        <taxon>Cytosporaceae</taxon>
        <taxon>Cytospora</taxon>
    </lineage>
</organism>
<reference evidence="1" key="1">
    <citation type="submission" date="2014-12" db="EMBL/GenBank/DDBJ databases">
        <title>Genome Sequence of Valsa Canker Pathogens Uncovers a Specific Adaption of Colonization on Woody Bark.</title>
        <authorList>
            <person name="Yin Z."/>
            <person name="Liu H."/>
            <person name="Gao X."/>
            <person name="Li Z."/>
            <person name="Song N."/>
            <person name="Ke X."/>
            <person name="Dai Q."/>
            <person name="Wu Y."/>
            <person name="Sun Y."/>
            <person name="Xu J.-R."/>
            <person name="Kang Z.K."/>
            <person name="Wang L."/>
            <person name="Huang L."/>
        </authorList>
    </citation>
    <scope>NUCLEOTIDE SEQUENCE [LARGE SCALE GENOMIC DNA]</scope>
    <source>
        <strain evidence="1">03-8</strain>
    </source>
</reference>
<dbReference type="EMBL" id="CM003108">
    <property type="protein sequence ID" value="KUI73775.1"/>
    <property type="molecule type" value="Genomic_DNA"/>
</dbReference>
<evidence type="ECO:0000313" key="2">
    <source>
        <dbReference type="Proteomes" id="UP000078559"/>
    </source>
</evidence>
<evidence type="ECO:0000313" key="1">
    <source>
        <dbReference type="EMBL" id="KUI73775.1"/>
    </source>
</evidence>
<proteinExistence type="predicted"/>
<dbReference type="AlphaFoldDB" id="A0A194WCC3"/>
<sequence>MEPRINHMHTLWTKIFGYAVHPKIPINKPDLCVADVGTGTGQVVTFQWGDPDFESVRIDRTRPDTKTENLTEMFELLSVQDPRLKPTWFTELPSLFSTAGFVDIETDKNDCPPHTAFPPPRVGANDP</sequence>
<keyword evidence="2" id="KW-1185">Reference proteome</keyword>
<dbReference type="Proteomes" id="UP000078559">
    <property type="component" value="Chromosome 11"/>
</dbReference>
<protein>
    <submittedName>
        <fullName evidence="1">Uncharacterized protein</fullName>
    </submittedName>
</protein>